<keyword evidence="1" id="KW-0812">Transmembrane</keyword>
<reference evidence="2 3" key="1">
    <citation type="submission" date="2019-10" db="EMBL/GenBank/DDBJ databases">
        <title>Nocardia macrotermitis sp. nov. and Nocardia aurantia sp. nov., isolated from the gut of fungus growing-termite Macrotermes natalensis.</title>
        <authorList>
            <person name="Benndorf R."/>
            <person name="Schwitalla J."/>
            <person name="Martin K."/>
            <person name="De Beer W."/>
            <person name="Kaster A.-K."/>
            <person name="Vollmers J."/>
            <person name="Poulsen M."/>
            <person name="Beemelmanns C."/>
        </authorList>
    </citation>
    <scope>NUCLEOTIDE SEQUENCE [LARGE SCALE GENOMIC DNA]</scope>
    <source>
        <strain evidence="2 3">RB56</strain>
    </source>
</reference>
<dbReference type="Proteomes" id="UP000431401">
    <property type="component" value="Unassembled WGS sequence"/>
</dbReference>
<feature type="transmembrane region" description="Helical" evidence="1">
    <location>
        <begin position="26"/>
        <end position="54"/>
    </location>
</feature>
<feature type="transmembrane region" description="Helical" evidence="1">
    <location>
        <begin position="103"/>
        <end position="121"/>
    </location>
</feature>
<sequence>MRISVERFGDGLRVRMRLDVDRRRWLVTRIATALLAVIGVVTGVWALAAPAAWFRSFPFGLNWVPMGGPYNQHLAVDAGAFFLALGVLAAIAFALADSLLSRVTGVVWLVFGVPHLIYHASHRADMSAAGFTVMLIAAALMVAIAAAAVIAAPRGRVPLRDPAPMNIRLPGRRNG</sequence>
<feature type="transmembrane region" description="Helical" evidence="1">
    <location>
        <begin position="74"/>
        <end position="96"/>
    </location>
</feature>
<dbReference type="AlphaFoldDB" id="A0A7K0DMF4"/>
<comment type="caution">
    <text evidence="2">The sequence shown here is derived from an EMBL/GenBank/DDBJ whole genome shotgun (WGS) entry which is preliminary data.</text>
</comment>
<feature type="transmembrane region" description="Helical" evidence="1">
    <location>
        <begin position="127"/>
        <end position="152"/>
    </location>
</feature>
<gene>
    <name evidence="2" type="ORF">NRB56_20620</name>
</gene>
<protein>
    <submittedName>
        <fullName evidence="2">Uncharacterized protein</fullName>
    </submittedName>
</protein>
<dbReference type="RefSeq" id="WP_153340785.1">
    <property type="nucleotide sequence ID" value="NZ_WEGI01000004.1"/>
</dbReference>
<dbReference type="OrthoDB" id="74134at2"/>
<organism evidence="2 3">
    <name type="scientific">Nocardia aurantia</name>
    <dbReference type="NCBI Taxonomy" id="2585199"/>
    <lineage>
        <taxon>Bacteria</taxon>
        <taxon>Bacillati</taxon>
        <taxon>Actinomycetota</taxon>
        <taxon>Actinomycetes</taxon>
        <taxon>Mycobacteriales</taxon>
        <taxon>Nocardiaceae</taxon>
        <taxon>Nocardia</taxon>
    </lineage>
</organism>
<keyword evidence="3" id="KW-1185">Reference proteome</keyword>
<accession>A0A7K0DMF4</accession>
<proteinExistence type="predicted"/>
<evidence type="ECO:0000313" key="3">
    <source>
        <dbReference type="Proteomes" id="UP000431401"/>
    </source>
</evidence>
<evidence type="ECO:0000313" key="2">
    <source>
        <dbReference type="EMBL" id="MQY26492.1"/>
    </source>
</evidence>
<name>A0A7K0DMF4_9NOCA</name>
<keyword evidence="1" id="KW-1133">Transmembrane helix</keyword>
<keyword evidence="1" id="KW-0472">Membrane</keyword>
<dbReference type="EMBL" id="WEGI01000004">
    <property type="protein sequence ID" value="MQY26492.1"/>
    <property type="molecule type" value="Genomic_DNA"/>
</dbReference>
<evidence type="ECO:0000256" key="1">
    <source>
        <dbReference type="SAM" id="Phobius"/>
    </source>
</evidence>